<accession>A0A5N5X875</accession>
<reference evidence="4 5" key="1">
    <citation type="submission" date="2019-04" db="EMBL/GenBank/DDBJ databases">
        <title>Friends and foes A comparative genomics study of 23 Aspergillus species from section Flavi.</title>
        <authorList>
            <consortium name="DOE Joint Genome Institute"/>
            <person name="Kjaerbolling I."/>
            <person name="Vesth T."/>
            <person name="Frisvad J.C."/>
            <person name="Nybo J.L."/>
            <person name="Theobald S."/>
            <person name="Kildgaard S."/>
            <person name="Isbrandt T."/>
            <person name="Kuo A."/>
            <person name="Sato A."/>
            <person name="Lyhne E.K."/>
            <person name="Kogle M.E."/>
            <person name="Wiebenga A."/>
            <person name="Kun R.S."/>
            <person name="Lubbers R.J."/>
            <person name="Makela M.R."/>
            <person name="Barry K."/>
            <person name="Chovatia M."/>
            <person name="Clum A."/>
            <person name="Daum C."/>
            <person name="Haridas S."/>
            <person name="He G."/>
            <person name="LaButti K."/>
            <person name="Lipzen A."/>
            <person name="Mondo S."/>
            <person name="Riley R."/>
            <person name="Salamov A."/>
            <person name="Simmons B.A."/>
            <person name="Magnuson J.K."/>
            <person name="Henrissat B."/>
            <person name="Mortensen U.H."/>
            <person name="Larsen T.O."/>
            <person name="Devries R.P."/>
            <person name="Grigoriev I.V."/>
            <person name="Machida M."/>
            <person name="Baker S.E."/>
            <person name="Andersen M.R."/>
        </authorList>
    </citation>
    <scope>NUCLEOTIDE SEQUENCE [LARGE SCALE GENOMIC DNA]</scope>
    <source>
        <strain evidence="4 5">CBS 151.66</strain>
    </source>
</reference>
<dbReference type="PANTHER" id="PTHR10067:SF9">
    <property type="entry name" value="PHOSPHATIDYLSERINE DECARBOXYLASE FAMILY PROTEIN (AFU_ORTHOLOGUE AFUA_7G01730)"/>
    <property type="match status" value="1"/>
</dbReference>
<organism evidence="4 5">
    <name type="scientific">Aspergillus leporis</name>
    <dbReference type="NCBI Taxonomy" id="41062"/>
    <lineage>
        <taxon>Eukaryota</taxon>
        <taxon>Fungi</taxon>
        <taxon>Dikarya</taxon>
        <taxon>Ascomycota</taxon>
        <taxon>Pezizomycotina</taxon>
        <taxon>Eurotiomycetes</taxon>
        <taxon>Eurotiomycetidae</taxon>
        <taxon>Eurotiales</taxon>
        <taxon>Aspergillaceae</taxon>
        <taxon>Aspergillus</taxon>
        <taxon>Aspergillus subgen. Circumdati</taxon>
    </lineage>
</organism>
<dbReference type="GO" id="GO:0004609">
    <property type="term" value="F:phosphatidylserine decarboxylase activity"/>
    <property type="evidence" value="ECO:0007669"/>
    <property type="project" value="InterPro"/>
</dbReference>
<dbReference type="EMBL" id="ML732174">
    <property type="protein sequence ID" value="KAB8076961.1"/>
    <property type="molecule type" value="Genomic_DNA"/>
</dbReference>
<evidence type="ECO:0000313" key="5">
    <source>
        <dbReference type="Proteomes" id="UP000326565"/>
    </source>
</evidence>
<protein>
    <submittedName>
        <fullName evidence="4">Phophatidylserine decarboxylase-domain-containing protein</fullName>
    </submittedName>
</protein>
<gene>
    <name evidence="4" type="ORF">BDV29DRAFT_199557</name>
</gene>
<evidence type="ECO:0000313" key="4">
    <source>
        <dbReference type="EMBL" id="KAB8076961.1"/>
    </source>
</evidence>
<dbReference type="Pfam" id="PF02666">
    <property type="entry name" value="PS_Dcarbxylase"/>
    <property type="match status" value="1"/>
</dbReference>
<evidence type="ECO:0000256" key="1">
    <source>
        <dbReference type="ARBA" id="ARBA00022793"/>
    </source>
</evidence>
<keyword evidence="5" id="KW-1185">Reference proteome</keyword>
<dbReference type="Proteomes" id="UP000326565">
    <property type="component" value="Unassembled WGS sequence"/>
</dbReference>
<evidence type="ECO:0000259" key="3">
    <source>
        <dbReference type="Pfam" id="PF12588"/>
    </source>
</evidence>
<feature type="domain" description="L-tryptophan decarboxylase PsiD-like" evidence="3">
    <location>
        <begin position="54"/>
        <end position="193"/>
    </location>
</feature>
<dbReference type="InterPro" id="IPR003817">
    <property type="entry name" value="PS_Dcarbxylase"/>
</dbReference>
<dbReference type="GO" id="GO:0006646">
    <property type="term" value="P:phosphatidylethanolamine biosynthetic process"/>
    <property type="evidence" value="ECO:0007669"/>
    <property type="project" value="TreeGrafter"/>
</dbReference>
<dbReference type="InterPro" id="IPR022237">
    <property type="entry name" value="PsiD-like"/>
</dbReference>
<dbReference type="PANTHER" id="PTHR10067">
    <property type="entry name" value="PHOSPHATIDYLSERINE DECARBOXYLASE"/>
    <property type="match status" value="1"/>
</dbReference>
<dbReference type="GO" id="GO:0005739">
    <property type="term" value="C:mitochondrion"/>
    <property type="evidence" value="ECO:0007669"/>
    <property type="project" value="TreeGrafter"/>
</dbReference>
<keyword evidence="2" id="KW-0456">Lyase</keyword>
<name>A0A5N5X875_9EURO</name>
<keyword evidence="1" id="KW-0210">Decarboxylase</keyword>
<evidence type="ECO:0000256" key="2">
    <source>
        <dbReference type="ARBA" id="ARBA00023239"/>
    </source>
</evidence>
<dbReference type="AlphaFoldDB" id="A0A5N5X875"/>
<dbReference type="Pfam" id="PF12588">
    <property type="entry name" value="PSDC"/>
    <property type="match status" value="1"/>
</dbReference>
<sequence length="440" mass="48968">MTVCGKGPPKAILDHSLRPSFPRSAPWIPASYHDHRSWVIGIAEEANQSPKELHPALKELQDLIDTDPRIYMLFMSMFQQIPQESSFDTDPNGNPRLRSYEQMLQVFNHILTTAPSWDDKVYRTGFVGLPFSAMTTLPKATQAGIAAFLDPGVNRVMGKVLNAWGVFLESLESAVVLGNCSSCWFSTTALREMTAVANVGETAYTWDEIYQCDPDALYHGYQSWDSFFTRPFRDGIRPVASPDNDRVIVHACESRPINIQQDVQARDQFWVKGQPYSVRDLLGHDTLADRFIGGTVYQGFLSSLNYHRWHAPVAGRIIKAYNIPGTYFSQATFTATSNYTDYLDFSYAPTMATRAVIIIQADHPAIGLVAFVGAGMAEVSTCEITVTEGQHVEKGEEIGMFHYGGSTHCLVFEYGVNLSGWPKLGSSENLPVRSQLAVVE</sequence>
<dbReference type="OrthoDB" id="5973539at2759"/>
<proteinExistence type="predicted"/>